<organism evidence="10 11">
    <name type="scientific">Echinops telfairi</name>
    <name type="common">Lesser hedgehog tenrec</name>
    <dbReference type="NCBI Taxonomy" id="9371"/>
    <lineage>
        <taxon>Eukaryota</taxon>
        <taxon>Metazoa</taxon>
        <taxon>Chordata</taxon>
        <taxon>Craniata</taxon>
        <taxon>Vertebrata</taxon>
        <taxon>Euteleostomi</taxon>
        <taxon>Mammalia</taxon>
        <taxon>Eutheria</taxon>
        <taxon>Afrotheria</taxon>
        <taxon>Tenrecidae</taxon>
        <taxon>Tenrecinae</taxon>
        <taxon>Echinops</taxon>
    </lineage>
</organism>
<reference evidence="11" key="1">
    <citation type="submission" date="2025-08" db="UniProtKB">
        <authorList>
            <consortium name="RefSeq"/>
        </authorList>
    </citation>
    <scope>IDENTIFICATION</scope>
</reference>
<evidence type="ECO:0000256" key="8">
    <source>
        <dbReference type="RuleBase" id="RU000436"/>
    </source>
</evidence>
<proteinExistence type="inferred from homology"/>
<feature type="signal peptide" evidence="9">
    <location>
        <begin position="1"/>
        <end position="21"/>
    </location>
</feature>
<evidence type="ECO:0000313" key="10">
    <source>
        <dbReference type="Proteomes" id="UP000694863"/>
    </source>
</evidence>
<dbReference type="Proteomes" id="UP000694863">
    <property type="component" value="Unplaced"/>
</dbReference>
<keyword evidence="6 8" id="KW-0051">Antiviral defense</keyword>
<dbReference type="PANTHER" id="PTHR11691:SF73">
    <property type="entry name" value="INTERFERON BETA"/>
    <property type="match status" value="1"/>
</dbReference>
<comment type="similarity">
    <text evidence="2 8">Belongs to the alpha/beta interferon family.</text>
</comment>
<keyword evidence="4" id="KW-0964">Secreted</keyword>
<keyword evidence="7" id="KW-1015">Disulfide bond</keyword>
<evidence type="ECO:0000256" key="7">
    <source>
        <dbReference type="ARBA" id="ARBA00023157"/>
    </source>
</evidence>
<evidence type="ECO:0000256" key="9">
    <source>
        <dbReference type="SAM" id="SignalP"/>
    </source>
</evidence>
<sequence>MTTRGILHMALLLCFSTTALSRSYNLLHFQQRSSKLVCQKLLQQLNGTLEACLKDRVNFKIPEEIKQPQHFQKEDATLVIYEMVQQIFGILRRKVSNTGWNETIIENLLSELYQQMDHLETILEEDLEEENASRGTMRTILHLKGYYFRILRYLRAKDFSSCAWTIVRIELLRNFSFIGRLTDCLHE</sequence>
<accession>A0ABM0ISD7</accession>
<dbReference type="Pfam" id="PF00143">
    <property type="entry name" value="Interferon"/>
    <property type="match status" value="1"/>
</dbReference>
<dbReference type="PROSITE" id="PS00252">
    <property type="entry name" value="INTERFERON_A_B_D"/>
    <property type="match status" value="1"/>
</dbReference>
<keyword evidence="10" id="KW-1185">Reference proteome</keyword>
<gene>
    <name evidence="11" type="primary">IFNB1</name>
</gene>
<dbReference type="InterPro" id="IPR000471">
    <property type="entry name" value="Interferon_alpha/beta/delta"/>
</dbReference>
<dbReference type="CDD" id="cd00095">
    <property type="entry name" value="IFab"/>
    <property type="match status" value="1"/>
</dbReference>
<dbReference type="GeneID" id="101650550"/>
<dbReference type="SUPFAM" id="SSF47266">
    <property type="entry name" value="4-helical cytokines"/>
    <property type="match status" value="1"/>
</dbReference>
<protein>
    <submittedName>
        <fullName evidence="11">Interferon beta</fullName>
    </submittedName>
</protein>
<evidence type="ECO:0000256" key="4">
    <source>
        <dbReference type="ARBA" id="ARBA00022525"/>
    </source>
</evidence>
<evidence type="ECO:0000256" key="5">
    <source>
        <dbReference type="ARBA" id="ARBA00022729"/>
    </source>
</evidence>
<feature type="chain" id="PRO_5047044450" evidence="9">
    <location>
        <begin position="22"/>
        <end position="187"/>
    </location>
</feature>
<dbReference type="PRINTS" id="PR00266">
    <property type="entry name" value="INTERFERONAB"/>
</dbReference>
<dbReference type="SMART" id="SM00076">
    <property type="entry name" value="IFabd"/>
    <property type="match status" value="1"/>
</dbReference>
<evidence type="ECO:0000256" key="1">
    <source>
        <dbReference type="ARBA" id="ARBA00004613"/>
    </source>
</evidence>
<keyword evidence="3 8" id="KW-0202">Cytokine</keyword>
<name>A0ABM0ISD7_ECHTE</name>
<dbReference type="InterPro" id="IPR009079">
    <property type="entry name" value="4_helix_cytokine-like_core"/>
</dbReference>
<evidence type="ECO:0000256" key="6">
    <source>
        <dbReference type="ARBA" id="ARBA00023118"/>
    </source>
</evidence>
<evidence type="ECO:0000313" key="11">
    <source>
        <dbReference type="RefSeq" id="XP_004706675.1"/>
    </source>
</evidence>
<keyword evidence="5 9" id="KW-0732">Signal</keyword>
<dbReference type="Gene3D" id="1.20.1250.10">
    <property type="match status" value="1"/>
</dbReference>
<evidence type="ECO:0000256" key="3">
    <source>
        <dbReference type="ARBA" id="ARBA00022514"/>
    </source>
</evidence>
<comment type="subcellular location">
    <subcellularLocation>
        <location evidence="1">Secreted</location>
    </subcellularLocation>
</comment>
<dbReference type="RefSeq" id="XP_004706675.1">
    <property type="nucleotide sequence ID" value="XM_004706618.1"/>
</dbReference>
<evidence type="ECO:0000256" key="2">
    <source>
        <dbReference type="ARBA" id="ARBA00011033"/>
    </source>
</evidence>
<dbReference type="PANTHER" id="PTHR11691">
    <property type="entry name" value="TYPE I INTERFERON"/>
    <property type="match status" value="1"/>
</dbReference>